<proteinExistence type="predicted"/>
<name>A0ABT1TBS3_9GAMM</name>
<comment type="caution">
    <text evidence="3">The sequence shown here is derived from an EMBL/GenBank/DDBJ whole genome shotgun (WGS) entry which is preliminary data.</text>
</comment>
<dbReference type="RefSeq" id="WP_256600519.1">
    <property type="nucleotide sequence ID" value="NZ_JANIBJ010000003.1"/>
</dbReference>
<evidence type="ECO:0000256" key="2">
    <source>
        <dbReference type="SAM" id="SignalP"/>
    </source>
</evidence>
<keyword evidence="4" id="KW-1185">Reference proteome</keyword>
<sequence>MHRNPKTLLAGGLLLGLALSRTGLAGADTPRVDHRRNNQQTRIEQGLDSGALTRREANRLEHQQSRIEHLETAVKADGTVNNAERARLTHQQNKASRNIARKNNNTRQP</sequence>
<dbReference type="Proteomes" id="UP001524499">
    <property type="component" value="Unassembled WGS sequence"/>
</dbReference>
<gene>
    <name evidence="3" type="ORF">NP590_02135</name>
</gene>
<feature type="signal peptide" evidence="2">
    <location>
        <begin position="1"/>
        <end position="27"/>
    </location>
</feature>
<keyword evidence="2" id="KW-0732">Signal</keyword>
<reference evidence="3 4" key="1">
    <citation type="submission" date="2022-07" db="EMBL/GenBank/DDBJ databases">
        <title>Methylomonas rivi sp. nov., Methylomonas rosea sp. nov., Methylomonas aureus sp. nov. and Methylomonas subterranea sp. nov., four novel methanotrophs isolated from a freshwater creek and the deep terrestrial subsurface.</title>
        <authorList>
            <person name="Abin C."/>
            <person name="Sankaranarayanan K."/>
            <person name="Garner C."/>
            <person name="Sindelar R."/>
            <person name="Kotary K."/>
            <person name="Garner R."/>
            <person name="Barclay S."/>
            <person name="Lawson P."/>
            <person name="Krumholz L."/>
        </authorList>
    </citation>
    <scope>NUCLEOTIDE SEQUENCE [LARGE SCALE GENOMIC DNA]</scope>
    <source>
        <strain evidence="3 4">SURF-2</strain>
    </source>
</reference>
<evidence type="ECO:0000256" key="1">
    <source>
        <dbReference type="SAM" id="MobiDB-lite"/>
    </source>
</evidence>
<feature type="region of interest" description="Disordered" evidence="1">
    <location>
        <begin position="86"/>
        <end position="109"/>
    </location>
</feature>
<dbReference type="EMBL" id="JANIBJ010000003">
    <property type="protein sequence ID" value="MCQ8102891.1"/>
    <property type="molecule type" value="Genomic_DNA"/>
</dbReference>
<feature type="region of interest" description="Disordered" evidence="1">
    <location>
        <begin position="26"/>
        <end position="52"/>
    </location>
</feature>
<feature type="chain" id="PRO_5045208650" evidence="2">
    <location>
        <begin position="28"/>
        <end position="109"/>
    </location>
</feature>
<organism evidence="3 4">
    <name type="scientific">Methylomonas subterranea</name>
    <dbReference type="NCBI Taxonomy" id="2952225"/>
    <lineage>
        <taxon>Bacteria</taxon>
        <taxon>Pseudomonadati</taxon>
        <taxon>Pseudomonadota</taxon>
        <taxon>Gammaproteobacteria</taxon>
        <taxon>Methylococcales</taxon>
        <taxon>Methylococcaceae</taxon>
        <taxon>Methylomonas</taxon>
    </lineage>
</organism>
<feature type="compositionally biased region" description="Polar residues" evidence="1">
    <location>
        <begin position="89"/>
        <end position="109"/>
    </location>
</feature>
<evidence type="ECO:0000313" key="3">
    <source>
        <dbReference type="EMBL" id="MCQ8102891.1"/>
    </source>
</evidence>
<accession>A0ABT1TBS3</accession>
<evidence type="ECO:0000313" key="4">
    <source>
        <dbReference type="Proteomes" id="UP001524499"/>
    </source>
</evidence>
<protein>
    <submittedName>
        <fullName evidence="3">Uncharacterized protein</fullName>
    </submittedName>
</protein>